<accession>A0ABV2QPS2</accession>
<dbReference type="EMBL" id="JBEPSJ010000002">
    <property type="protein sequence ID" value="MET4582523.1"/>
    <property type="molecule type" value="Genomic_DNA"/>
</dbReference>
<organism evidence="1 2">
    <name type="scientific">Conyzicola nivalis</name>
    <dbReference type="NCBI Taxonomy" id="1477021"/>
    <lineage>
        <taxon>Bacteria</taxon>
        <taxon>Bacillati</taxon>
        <taxon>Actinomycetota</taxon>
        <taxon>Actinomycetes</taxon>
        <taxon>Micrococcales</taxon>
        <taxon>Microbacteriaceae</taxon>
        <taxon>Conyzicola</taxon>
    </lineage>
</organism>
<evidence type="ECO:0000313" key="2">
    <source>
        <dbReference type="Proteomes" id="UP001549257"/>
    </source>
</evidence>
<reference evidence="1 2" key="1">
    <citation type="submission" date="2024-06" db="EMBL/GenBank/DDBJ databases">
        <title>Sorghum-associated microbial communities from plants grown in Nebraska, USA.</title>
        <authorList>
            <person name="Schachtman D."/>
        </authorList>
    </citation>
    <scope>NUCLEOTIDE SEQUENCE [LARGE SCALE GENOMIC DNA]</scope>
    <source>
        <strain evidence="1 2">2857</strain>
    </source>
</reference>
<dbReference type="RefSeq" id="WP_354024707.1">
    <property type="nucleotide sequence ID" value="NZ_JBEPSJ010000002.1"/>
</dbReference>
<gene>
    <name evidence="1" type="ORF">ABIE21_002033</name>
</gene>
<dbReference type="Proteomes" id="UP001549257">
    <property type="component" value="Unassembled WGS sequence"/>
</dbReference>
<proteinExistence type="predicted"/>
<sequence>MIRSLIAIFWGSTLRVPVLLALLVVVVCTGCAAATPEVVGANATSVPEASTDEVATPANETSGLTAEVYDSLEELRLALEESGFPCATLADEGLLQQATESGACGGTKAGTQVFAIYDSREDRDTMLEFQMMTAEVVQSGATGPGAERFEIFPILVGPNWLSMAFPMAANVSTLEAAQAAIGGVVWIAPAPFPGWLSDFG</sequence>
<protein>
    <submittedName>
        <fullName evidence="1">Uncharacterized protein</fullName>
    </submittedName>
</protein>
<keyword evidence="2" id="KW-1185">Reference proteome</keyword>
<comment type="caution">
    <text evidence="1">The sequence shown here is derived from an EMBL/GenBank/DDBJ whole genome shotgun (WGS) entry which is preliminary data.</text>
</comment>
<evidence type="ECO:0000313" key="1">
    <source>
        <dbReference type="EMBL" id="MET4582523.1"/>
    </source>
</evidence>
<name>A0ABV2QPS2_9MICO</name>